<sequence length="88" mass="9693">MSFPVRDVLGHLIFVYIHLYMDGHGRMGRFLMNAMLASGGYPWTVIPVEKRTNYLAALEAASADGDIESFAKFLAQCVGSEVKPVEGK</sequence>
<comment type="caution">
    <text evidence="2">The sequence shown here is derived from an EMBL/GenBank/DDBJ whole genome shotgun (WGS) entry which is preliminary data.</text>
</comment>
<dbReference type="EMBL" id="JARXIC010000055">
    <property type="protein sequence ID" value="MDQ8196229.1"/>
    <property type="molecule type" value="Genomic_DNA"/>
</dbReference>
<dbReference type="PANTHER" id="PTHR13504">
    <property type="entry name" value="FIDO DOMAIN-CONTAINING PROTEIN DDB_G0283145"/>
    <property type="match status" value="1"/>
</dbReference>
<gene>
    <name evidence="2" type="ORF">QEH59_17475</name>
</gene>
<dbReference type="Proteomes" id="UP001243717">
    <property type="component" value="Unassembled WGS sequence"/>
</dbReference>
<reference evidence="2 3" key="1">
    <citation type="submission" date="2023-04" db="EMBL/GenBank/DDBJ databases">
        <title>A novel bacteria isolated from coastal sediment.</title>
        <authorList>
            <person name="Liu X.-J."/>
            <person name="Du Z.-J."/>
        </authorList>
    </citation>
    <scope>NUCLEOTIDE SEQUENCE [LARGE SCALE GENOMIC DNA]</scope>
    <source>
        <strain evidence="2 3">SDUM461004</strain>
    </source>
</reference>
<accession>A0ABU1ANA4</accession>
<dbReference type="PROSITE" id="PS51459">
    <property type="entry name" value="FIDO"/>
    <property type="match status" value="1"/>
</dbReference>
<dbReference type="SUPFAM" id="SSF140931">
    <property type="entry name" value="Fic-like"/>
    <property type="match status" value="1"/>
</dbReference>
<organism evidence="2 3">
    <name type="scientific">Thalassobacterium sedimentorum</name>
    <dbReference type="NCBI Taxonomy" id="3041258"/>
    <lineage>
        <taxon>Bacteria</taxon>
        <taxon>Pseudomonadati</taxon>
        <taxon>Verrucomicrobiota</taxon>
        <taxon>Opitutia</taxon>
        <taxon>Puniceicoccales</taxon>
        <taxon>Coraliomargaritaceae</taxon>
        <taxon>Thalassobacterium</taxon>
    </lineage>
</organism>
<evidence type="ECO:0000313" key="2">
    <source>
        <dbReference type="EMBL" id="MDQ8196229.1"/>
    </source>
</evidence>
<evidence type="ECO:0000259" key="1">
    <source>
        <dbReference type="PROSITE" id="PS51459"/>
    </source>
</evidence>
<keyword evidence="3" id="KW-1185">Reference proteome</keyword>
<feature type="domain" description="Fido" evidence="1">
    <location>
        <begin position="1"/>
        <end position="76"/>
    </location>
</feature>
<dbReference type="PANTHER" id="PTHR13504:SF38">
    <property type="entry name" value="FIDO DOMAIN-CONTAINING PROTEIN"/>
    <property type="match status" value="1"/>
</dbReference>
<protein>
    <submittedName>
        <fullName evidence="2">Fic family protein</fullName>
    </submittedName>
</protein>
<name>A0ABU1ANA4_9BACT</name>
<dbReference type="InterPro" id="IPR036597">
    <property type="entry name" value="Fido-like_dom_sf"/>
</dbReference>
<dbReference type="InterPro" id="IPR040198">
    <property type="entry name" value="Fido_containing"/>
</dbReference>
<evidence type="ECO:0000313" key="3">
    <source>
        <dbReference type="Proteomes" id="UP001243717"/>
    </source>
</evidence>
<proteinExistence type="predicted"/>
<dbReference type="InterPro" id="IPR003812">
    <property type="entry name" value="Fido"/>
</dbReference>
<dbReference type="Gene3D" id="1.10.3290.10">
    <property type="entry name" value="Fido-like domain"/>
    <property type="match status" value="1"/>
</dbReference>